<protein>
    <submittedName>
        <fullName evidence="4">Gfo/Idh/MocA family oxidoreductase</fullName>
    </submittedName>
</protein>
<dbReference type="Proteomes" id="UP001153387">
    <property type="component" value="Unassembled WGS sequence"/>
</dbReference>
<dbReference type="AlphaFoldDB" id="A0A9X4KGL7"/>
<evidence type="ECO:0000313" key="5">
    <source>
        <dbReference type="Proteomes" id="UP001153387"/>
    </source>
</evidence>
<dbReference type="InterPro" id="IPR050463">
    <property type="entry name" value="Gfo/Idh/MocA_oxidrdct_glycsds"/>
</dbReference>
<accession>A0A9X4KGL7</accession>
<dbReference type="Pfam" id="PF01408">
    <property type="entry name" value="GFO_IDH_MocA"/>
    <property type="match status" value="1"/>
</dbReference>
<dbReference type="RefSeq" id="WP_277565259.1">
    <property type="nucleotide sequence ID" value="NZ_JAPDHZ010000003.1"/>
</dbReference>
<proteinExistence type="predicted"/>
<dbReference type="EMBL" id="JAPDHZ010000003">
    <property type="protein sequence ID" value="MDG0791371.1"/>
    <property type="molecule type" value="Genomic_DNA"/>
</dbReference>
<feature type="domain" description="Gfo/Idh/MocA-like oxidoreductase N-terminal" evidence="2">
    <location>
        <begin position="2"/>
        <end position="135"/>
    </location>
</feature>
<dbReference type="InterPro" id="IPR000683">
    <property type="entry name" value="Gfo/Idh/MocA-like_OxRdtase_N"/>
</dbReference>
<dbReference type="InterPro" id="IPR055170">
    <property type="entry name" value="GFO_IDH_MocA-like_dom"/>
</dbReference>
<name>A0A9X4KGL7_9BACL</name>
<dbReference type="Gene3D" id="3.40.50.720">
    <property type="entry name" value="NAD(P)-binding Rossmann-like Domain"/>
    <property type="match status" value="1"/>
</dbReference>
<evidence type="ECO:0000313" key="4">
    <source>
        <dbReference type="EMBL" id="MDG0791371.1"/>
    </source>
</evidence>
<dbReference type="SUPFAM" id="SSF55347">
    <property type="entry name" value="Glyceraldehyde-3-phosphate dehydrogenase-like, C-terminal domain"/>
    <property type="match status" value="1"/>
</dbReference>
<dbReference type="GO" id="GO:0000166">
    <property type="term" value="F:nucleotide binding"/>
    <property type="evidence" value="ECO:0007669"/>
    <property type="project" value="InterPro"/>
</dbReference>
<dbReference type="SUPFAM" id="SSF51735">
    <property type="entry name" value="NAD(P)-binding Rossmann-fold domains"/>
    <property type="match status" value="1"/>
</dbReference>
<evidence type="ECO:0000256" key="1">
    <source>
        <dbReference type="ARBA" id="ARBA00023002"/>
    </source>
</evidence>
<dbReference type="PANTHER" id="PTHR43818:SF11">
    <property type="entry name" value="BCDNA.GH03377"/>
    <property type="match status" value="1"/>
</dbReference>
<keyword evidence="1" id="KW-0560">Oxidoreductase</keyword>
<feature type="domain" description="GFO/IDH/MocA-like oxidoreductase" evidence="3">
    <location>
        <begin position="144"/>
        <end position="246"/>
    </location>
</feature>
<dbReference type="Pfam" id="PF22725">
    <property type="entry name" value="GFO_IDH_MocA_C3"/>
    <property type="match status" value="1"/>
</dbReference>
<dbReference type="Gene3D" id="3.30.360.10">
    <property type="entry name" value="Dihydrodipicolinate Reductase, domain 2"/>
    <property type="match status" value="1"/>
</dbReference>
<evidence type="ECO:0000259" key="2">
    <source>
        <dbReference type="Pfam" id="PF01408"/>
    </source>
</evidence>
<evidence type="ECO:0000259" key="3">
    <source>
        <dbReference type="Pfam" id="PF22725"/>
    </source>
</evidence>
<dbReference type="InterPro" id="IPR036291">
    <property type="entry name" value="NAD(P)-bd_dom_sf"/>
</dbReference>
<reference evidence="4 5" key="1">
    <citation type="submission" date="2022-10" db="EMBL/GenBank/DDBJ databases">
        <title>Comparative genomic analysis of Cohnella hashimotonis sp. nov., isolated from the International Space Station.</title>
        <authorList>
            <person name="Simpson A."/>
            <person name="Venkateswaran K."/>
        </authorList>
    </citation>
    <scope>NUCLEOTIDE SEQUENCE [LARGE SCALE GENOMIC DNA]</scope>
    <source>
        <strain evidence="4 5">DSM 18997</strain>
    </source>
</reference>
<organism evidence="4 5">
    <name type="scientific">Cohnella ginsengisoli</name>
    <dbReference type="NCBI Taxonomy" id="425004"/>
    <lineage>
        <taxon>Bacteria</taxon>
        <taxon>Bacillati</taxon>
        <taxon>Bacillota</taxon>
        <taxon>Bacilli</taxon>
        <taxon>Bacillales</taxon>
        <taxon>Paenibacillaceae</taxon>
        <taxon>Cohnella</taxon>
    </lineage>
</organism>
<gene>
    <name evidence="4" type="ORF">OMP38_11205</name>
</gene>
<comment type="caution">
    <text evidence="4">The sequence shown here is derived from an EMBL/GenBank/DDBJ whole genome shotgun (WGS) entry which is preliminary data.</text>
</comment>
<keyword evidence="5" id="KW-1185">Reference proteome</keyword>
<sequence length="336" mass="37062">MLKIGLIGFGFMGRMHFDNYKRLAAEGQQIKVVAICDVAIETLKNAKAGGNMATAQETYDLSGYALYDSVDQMIASEELDLIDITLPTTLHADLTCELLEKGYHVFCEKPMARSSDQARRMVETAERTGRKLQIGQCLRFWPAYEYLKACVEDKRYGDVTGGYFYRGSHAPAGWFLNGELSGGALLDMHIHDTDIVNWLFGKPERVSTIGRNNIPGSGFDAASTHYVYPDGKVLNAQVDWTLEGDFGFEMGFRVNFAGANIILGKDGLTVNPSDAPGFKPELADHDGYYGELRSFTNAILKDEAIEVCPPASTLASLEIVEAEQQSAERGGEWIKL</sequence>
<dbReference type="GO" id="GO:0016491">
    <property type="term" value="F:oxidoreductase activity"/>
    <property type="evidence" value="ECO:0007669"/>
    <property type="project" value="UniProtKB-KW"/>
</dbReference>
<dbReference type="PANTHER" id="PTHR43818">
    <property type="entry name" value="BCDNA.GH03377"/>
    <property type="match status" value="1"/>
</dbReference>